<evidence type="ECO:0000256" key="2">
    <source>
        <dbReference type="ARBA" id="ARBA00022475"/>
    </source>
</evidence>
<dbReference type="NCBIfam" id="NF006088">
    <property type="entry name" value="PRK08238.1"/>
    <property type="match status" value="1"/>
</dbReference>
<dbReference type="Proteomes" id="UP000316649">
    <property type="component" value="Unassembled WGS sequence"/>
</dbReference>
<dbReference type="Pfam" id="PF12710">
    <property type="entry name" value="HAD"/>
    <property type="match status" value="1"/>
</dbReference>
<keyword evidence="5 6" id="KW-0472">Membrane</keyword>
<comment type="subcellular location">
    <subcellularLocation>
        <location evidence="1">Membrane</location>
        <topology evidence="1">Multi-pass membrane protein</topology>
    </subcellularLocation>
</comment>
<comment type="caution">
    <text evidence="7">The sequence shown here is derived from an EMBL/GenBank/DDBJ whole genome shotgun (WGS) entry which is preliminary data.</text>
</comment>
<feature type="transmembrane region" description="Helical" evidence="6">
    <location>
        <begin position="260"/>
        <end position="282"/>
    </location>
</feature>
<dbReference type="OrthoDB" id="9803632at2"/>
<keyword evidence="7" id="KW-0808">Transferase</keyword>
<dbReference type="AlphaFoldDB" id="A0A558DV03"/>
<evidence type="ECO:0000256" key="6">
    <source>
        <dbReference type="SAM" id="Phobius"/>
    </source>
</evidence>
<reference evidence="7 8" key="1">
    <citation type="submission" date="2019-07" db="EMBL/GenBank/DDBJ databases">
        <title>The pathways for chlorine oxyanion respiration interact through the shared metabolite chlorate.</title>
        <authorList>
            <person name="Barnum T.P."/>
            <person name="Cheng Y."/>
            <person name="Hill K.A."/>
            <person name="Lucas L.N."/>
            <person name="Carlson H.K."/>
            <person name="Coates J.D."/>
        </authorList>
    </citation>
    <scope>NUCLEOTIDE SEQUENCE [LARGE SCALE GENOMIC DNA]</scope>
    <source>
        <strain evidence="7 8">BK-1</strain>
    </source>
</reference>
<accession>A0A558DV03</accession>
<evidence type="ECO:0000256" key="3">
    <source>
        <dbReference type="ARBA" id="ARBA00022692"/>
    </source>
</evidence>
<gene>
    <name evidence="7" type="ORF">FHP88_12475</name>
</gene>
<dbReference type="InterPro" id="IPR000537">
    <property type="entry name" value="UbiA_prenyltransferase"/>
</dbReference>
<keyword evidence="3 6" id="KW-0812">Transmembrane</keyword>
<evidence type="ECO:0000256" key="1">
    <source>
        <dbReference type="ARBA" id="ARBA00004141"/>
    </source>
</evidence>
<keyword evidence="8" id="KW-1185">Reference proteome</keyword>
<sequence length="478" mass="53736">MDSNPLVVDLDGTLIKTDLLLESANSFVFRYPMRVFKIISWLAEGKSTLKTHLAEVSTLDPESLPYNQSLLVWLGEEKAKGRRLILATASHRLLAEKIAAHLDLFDEVLATDGDINLKSSYKRDALLERFGEKGFDYIGNEEADLPVWQVAGRAYAVSSSAKLIAEIKSIGNLEKVFSNERGAFLPSLVRSVRPHQWMKNLLVFVPLLATHRYDDAASLLYVLTAFIIFGLTASSVYLLNDLIDVVDDRNHPRKKSRPFAAGDVSLLQGWMVWPLLLVIAFLGSLFFMPVPFTVVLMSYFLLTLVYSLRLKQSAIVDVIMLAGLYTMRVIAGATVIAAPLSFWLLTFSMFIFLSLAFIKRFSELKMVREKGRDGKLRGRGYKQEDLEVVSSMGTGAGYLAVLVLALYIQDSHTAVLYQTPELIWLACPLLLYWISRMWLIAHRGSMHDDPIVFAIKDRKSWLVGFLFVAIFALARVVV</sequence>
<name>A0A558DV03_9GAMM</name>
<evidence type="ECO:0000256" key="5">
    <source>
        <dbReference type="ARBA" id="ARBA00023136"/>
    </source>
</evidence>
<evidence type="ECO:0000313" key="8">
    <source>
        <dbReference type="Proteomes" id="UP000316649"/>
    </source>
</evidence>
<proteinExistence type="predicted"/>
<dbReference type="EMBL" id="VMNH01000016">
    <property type="protein sequence ID" value="TVO72555.1"/>
    <property type="molecule type" value="Genomic_DNA"/>
</dbReference>
<dbReference type="InterPro" id="IPR044878">
    <property type="entry name" value="UbiA_sf"/>
</dbReference>
<feature type="transmembrane region" description="Helical" evidence="6">
    <location>
        <begin position="219"/>
        <end position="239"/>
    </location>
</feature>
<dbReference type="GO" id="GO:0016765">
    <property type="term" value="F:transferase activity, transferring alkyl or aryl (other than methyl) groups"/>
    <property type="evidence" value="ECO:0007669"/>
    <property type="project" value="InterPro"/>
</dbReference>
<dbReference type="InterPro" id="IPR036412">
    <property type="entry name" value="HAD-like_sf"/>
</dbReference>
<feature type="transmembrane region" description="Helical" evidence="6">
    <location>
        <begin position="386"/>
        <end position="409"/>
    </location>
</feature>
<keyword evidence="4 6" id="KW-1133">Transmembrane helix</keyword>
<feature type="transmembrane region" description="Helical" evidence="6">
    <location>
        <begin position="315"/>
        <end position="336"/>
    </location>
</feature>
<feature type="transmembrane region" description="Helical" evidence="6">
    <location>
        <begin position="288"/>
        <end position="308"/>
    </location>
</feature>
<dbReference type="CDD" id="cd13963">
    <property type="entry name" value="PT_UbiA_2"/>
    <property type="match status" value="1"/>
</dbReference>
<dbReference type="Gene3D" id="1.10.357.140">
    <property type="entry name" value="UbiA prenyltransferase"/>
    <property type="match status" value="1"/>
</dbReference>
<evidence type="ECO:0000256" key="4">
    <source>
        <dbReference type="ARBA" id="ARBA00022989"/>
    </source>
</evidence>
<dbReference type="CDD" id="cd07519">
    <property type="entry name" value="HAD_PTase"/>
    <property type="match status" value="1"/>
</dbReference>
<dbReference type="InterPro" id="IPR023214">
    <property type="entry name" value="HAD_sf"/>
</dbReference>
<organism evidence="7 8">
    <name type="scientific">Sedimenticola selenatireducens</name>
    <dbReference type="NCBI Taxonomy" id="191960"/>
    <lineage>
        <taxon>Bacteria</taxon>
        <taxon>Pseudomonadati</taxon>
        <taxon>Pseudomonadota</taxon>
        <taxon>Gammaproteobacteria</taxon>
        <taxon>Chromatiales</taxon>
        <taxon>Sedimenticolaceae</taxon>
        <taxon>Sedimenticola</taxon>
    </lineage>
</organism>
<evidence type="ECO:0000313" key="7">
    <source>
        <dbReference type="EMBL" id="TVO72555.1"/>
    </source>
</evidence>
<feature type="transmembrane region" description="Helical" evidence="6">
    <location>
        <begin position="421"/>
        <end position="439"/>
    </location>
</feature>
<dbReference type="GO" id="GO:0016020">
    <property type="term" value="C:membrane"/>
    <property type="evidence" value="ECO:0007669"/>
    <property type="project" value="UniProtKB-SubCell"/>
</dbReference>
<feature type="transmembrane region" description="Helical" evidence="6">
    <location>
        <begin position="460"/>
        <end position="477"/>
    </location>
</feature>
<protein>
    <submittedName>
        <fullName evidence="7">UbiA family prenyltransferase</fullName>
    </submittedName>
</protein>
<keyword evidence="2" id="KW-1003">Cell membrane</keyword>
<dbReference type="Pfam" id="PF01040">
    <property type="entry name" value="UbiA"/>
    <property type="match status" value="1"/>
</dbReference>
<feature type="transmembrane region" description="Helical" evidence="6">
    <location>
        <begin position="342"/>
        <end position="358"/>
    </location>
</feature>
<dbReference type="Gene3D" id="3.40.50.1000">
    <property type="entry name" value="HAD superfamily/HAD-like"/>
    <property type="match status" value="1"/>
</dbReference>
<dbReference type="SUPFAM" id="SSF56784">
    <property type="entry name" value="HAD-like"/>
    <property type="match status" value="1"/>
</dbReference>